<dbReference type="InterPro" id="IPR029369">
    <property type="entry name" value="HDNR"/>
</dbReference>
<reference evidence="2" key="1">
    <citation type="journal article" date="2023" name="Science">
        <title>Genome structures resolve the early diversification of teleost fishes.</title>
        <authorList>
            <person name="Parey E."/>
            <person name="Louis A."/>
            <person name="Montfort J."/>
            <person name="Bouchez O."/>
            <person name="Roques C."/>
            <person name="Iampietro C."/>
            <person name="Lluch J."/>
            <person name="Castinel A."/>
            <person name="Donnadieu C."/>
            <person name="Desvignes T."/>
            <person name="Floi Bucao C."/>
            <person name="Jouanno E."/>
            <person name="Wen M."/>
            <person name="Mejri S."/>
            <person name="Dirks R."/>
            <person name="Jansen H."/>
            <person name="Henkel C."/>
            <person name="Chen W.J."/>
            <person name="Zahm M."/>
            <person name="Cabau C."/>
            <person name="Klopp C."/>
            <person name="Thompson A.W."/>
            <person name="Robinson-Rechavi M."/>
            <person name="Braasch I."/>
            <person name="Lecointre G."/>
            <person name="Bobe J."/>
            <person name="Postlethwait J.H."/>
            <person name="Berthelot C."/>
            <person name="Roest Crollius H."/>
            <person name="Guiguen Y."/>
        </authorList>
    </citation>
    <scope>NUCLEOTIDE SEQUENCE</scope>
    <source>
        <strain evidence="2">WJC10195</strain>
    </source>
</reference>
<organism evidence="2 3">
    <name type="scientific">Synaphobranchus kaupii</name>
    <name type="common">Kaup's arrowtooth eel</name>
    <dbReference type="NCBI Taxonomy" id="118154"/>
    <lineage>
        <taxon>Eukaryota</taxon>
        <taxon>Metazoa</taxon>
        <taxon>Chordata</taxon>
        <taxon>Craniata</taxon>
        <taxon>Vertebrata</taxon>
        <taxon>Euteleostomi</taxon>
        <taxon>Actinopterygii</taxon>
        <taxon>Neopterygii</taxon>
        <taxon>Teleostei</taxon>
        <taxon>Anguilliformes</taxon>
        <taxon>Synaphobranchidae</taxon>
        <taxon>Synaphobranchus</taxon>
    </lineage>
</organism>
<evidence type="ECO:0000313" key="3">
    <source>
        <dbReference type="Proteomes" id="UP001152622"/>
    </source>
</evidence>
<feature type="domain" description="Domain of unknown function with conserved HDNR motif" evidence="1">
    <location>
        <begin position="5"/>
        <end position="116"/>
    </location>
</feature>
<proteinExistence type="predicted"/>
<dbReference type="EMBL" id="JAINUF010000005">
    <property type="protein sequence ID" value="KAJ8360190.1"/>
    <property type="molecule type" value="Genomic_DNA"/>
</dbReference>
<name>A0A9Q1FJN1_SYNKA</name>
<evidence type="ECO:0000313" key="2">
    <source>
        <dbReference type="EMBL" id="KAJ8360190.1"/>
    </source>
</evidence>
<dbReference type="OrthoDB" id="10003408at2759"/>
<comment type="caution">
    <text evidence="2">The sequence shown here is derived from an EMBL/GenBank/DDBJ whole genome shotgun (WGS) entry which is preliminary data.</text>
</comment>
<dbReference type="Pfam" id="PF15115">
    <property type="entry name" value="HDNR"/>
    <property type="match status" value="1"/>
</dbReference>
<gene>
    <name evidence="2" type="ORF">SKAU_G00167150</name>
</gene>
<protein>
    <recommendedName>
        <fullName evidence="1">Domain of unknown function with conserved HDNR motif domain-containing protein</fullName>
    </recommendedName>
</protein>
<keyword evidence="3" id="KW-1185">Reference proteome</keyword>
<dbReference type="Proteomes" id="UP001152622">
    <property type="component" value="Chromosome 5"/>
</dbReference>
<accession>A0A9Q1FJN1</accession>
<evidence type="ECO:0000259" key="1">
    <source>
        <dbReference type="Pfam" id="PF15115"/>
    </source>
</evidence>
<dbReference type="PANTHER" id="PTHR35440:SF1">
    <property type="entry name" value="TESTIS-EXPRESSED PROTEIN 36"/>
    <property type="match status" value="1"/>
</dbReference>
<dbReference type="AlphaFoldDB" id="A0A9Q1FJN1"/>
<dbReference type="PANTHER" id="PTHR35440">
    <property type="entry name" value="TESTIS-EXPRESSED PROTEIN 36"/>
    <property type="match status" value="1"/>
</dbReference>
<sequence>MSVLSQETEGRDYPHSVHDNRATLESSIEAYDNGLGRKKYLGEKREHNSNFCLSHDGTARNDCTEGFSAYQTDYRGCQETEGTHRRRFPRNHLESSRGAAAQADANFMWFGRHDSKNCTSLGVLAATNISCLQNPGGAPSRALNAVNKL</sequence>